<comment type="caution">
    <text evidence="1">The sequence shown here is derived from an EMBL/GenBank/DDBJ whole genome shotgun (WGS) entry which is preliminary data.</text>
</comment>
<gene>
    <name evidence="1" type="ORF">H9J30_00380</name>
</gene>
<dbReference type="EMBL" id="JACSDI010000001">
    <property type="protein sequence ID" value="MCG9962400.1"/>
    <property type="molecule type" value="Genomic_DNA"/>
</dbReference>
<evidence type="ECO:0000313" key="1">
    <source>
        <dbReference type="EMBL" id="MCG9962400.1"/>
    </source>
</evidence>
<evidence type="ECO:0000313" key="2">
    <source>
        <dbReference type="Proteomes" id="UP000829384"/>
    </source>
</evidence>
<keyword evidence="2" id="KW-1185">Reference proteome</keyword>
<name>A0ABS9QRN8_9GAMM</name>
<protein>
    <submittedName>
        <fullName evidence="1">Uncharacterized protein</fullName>
    </submittedName>
</protein>
<accession>A0ABS9QRN8</accession>
<dbReference type="Proteomes" id="UP000829384">
    <property type="component" value="Unassembled WGS sequence"/>
</dbReference>
<reference evidence="1 2" key="1">
    <citation type="submission" date="2020-08" db="EMBL/GenBank/DDBJ databases">
        <title>Whole genome sequence of Shewanella sp strain PS-2.</title>
        <authorList>
            <person name="Das S.K."/>
        </authorList>
    </citation>
    <scope>NUCLEOTIDE SEQUENCE [LARGE SCALE GENOMIC DNA]</scope>
    <source>
        <strain evidence="1 2">PS-2</strain>
    </source>
</reference>
<sequence>MNTFFICLFLLPIIWILFAWIGKKIAIKWLFGWRFIVINAEGEAWYIDVKPDAKVKTVGKNKDGA</sequence>
<dbReference type="RefSeq" id="WP_240129210.1">
    <property type="nucleotide sequence ID" value="NZ_JACSDI010000001.1"/>
</dbReference>
<organism evidence="1 2">
    <name type="scientific">Shewanella cutis</name>
    <dbReference type="NCBI Taxonomy" id="2766780"/>
    <lineage>
        <taxon>Bacteria</taxon>
        <taxon>Pseudomonadati</taxon>
        <taxon>Pseudomonadota</taxon>
        <taxon>Gammaproteobacteria</taxon>
        <taxon>Alteromonadales</taxon>
        <taxon>Shewanellaceae</taxon>
        <taxon>Shewanella</taxon>
    </lineage>
</organism>
<proteinExistence type="predicted"/>